<evidence type="ECO:0000313" key="9">
    <source>
        <dbReference type="EMBL" id="SHE43256.1"/>
    </source>
</evidence>
<dbReference type="EC" id="2.7.13.3" evidence="2"/>
<dbReference type="Proteomes" id="UP000184114">
    <property type="component" value="Unassembled WGS sequence"/>
</dbReference>
<dbReference type="GO" id="GO:0005524">
    <property type="term" value="F:ATP binding"/>
    <property type="evidence" value="ECO:0007669"/>
    <property type="project" value="UniProtKB-KW"/>
</dbReference>
<name>A0A1M4TFN0_9FIRM</name>
<evidence type="ECO:0000256" key="4">
    <source>
        <dbReference type="ARBA" id="ARBA00022741"/>
    </source>
</evidence>
<dbReference type="PRINTS" id="PR00344">
    <property type="entry name" value="BCTRLSENSOR"/>
</dbReference>
<sequence>MVKNNNLEDISYEKCIKEAKIFLEVFSSISSKLINIKLGEDYLIEKCLEELGENTDSSRAYVFLFRDDFKYMDNVYEWCAKGVSSEKDNLQDLKTKFFPWWFKKLKDNKSIIVSNVEHMPEEAETEKETLFKQNVKSLIVLPLIYNDNLIGYLGLDNIFENKIWDKDCEFLLKITAEMFSSIFSKLEYEKQFQSIVKALDDKEKHIEGLNSQILKQNEIIKLMQSKELSKLVGLNEENFNEIIYYVLNILSLDMKIFDEVELELSKDLPSILCNKIEISQVLLNIIKNAIYEIRKKIELHSQTGQTISNNLKIKTYKENMYLVCEVEDSGMGFSEEVKCKLFEPFFTTKGLVAGTGLGLTIAYDIVTNKYNGLITASESQWQGAKFTIKLPFQQKDSY</sequence>
<dbReference type="InterPro" id="IPR029016">
    <property type="entry name" value="GAF-like_dom_sf"/>
</dbReference>
<dbReference type="SUPFAM" id="SSF55781">
    <property type="entry name" value="GAF domain-like"/>
    <property type="match status" value="1"/>
</dbReference>
<proteinExistence type="predicted"/>
<accession>A0A1M4TFN0</accession>
<dbReference type="Gene3D" id="3.30.565.10">
    <property type="entry name" value="Histidine kinase-like ATPase, C-terminal domain"/>
    <property type="match status" value="1"/>
</dbReference>
<dbReference type="InterPro" id="IPR004358">
    <property type="entry name" value="Sig_transdc_His_kin-like_C"/>
</dbReference>
<evidence type="ECO:0000256" key="7">
    <source>
        <dbReference type="ARBA" id="ARBA00023012"/>
    </source>
</evidence>
<reference evidence="10" key="1">
    <citation type="submission" date="2016-11" db="EMBL/GenBank/DDBJ databases">
        <authorList>
            <person name="Varghese N."/>
            <person name="Submissions S."/>
        </authorList>
    </citation>
    <scope>NUCLEOTIDE SEQUENCE [LARGE SCALE GENOMIC DNA]</scope>
    <source>
        <strain evidence="10">DSM 18095</strain>
    </source>
</reference>
<organism evidence="9 10">
    <name type="scientific">Tissierella praeacuta DSM 18095</name>
    <dbReference type="NCBI Taxonomy" id="1123404"/>
    <lineage>
        <taxon>Bacteria</taxon>
        <taxon>Bacillati</taxon>
        <taxon>Bacillota</taxon>
        <taxon>Tissierellia</taxon>
        <taxon>Tissierellales</taxon>
        <taxon>Tissierellaceae</taxon>
        <taxon>Tissierella</taxon>
    </lineage>
</organism>
<evidence type="ECO:0000313" key="10">
    <source>
        <dbReference type="Proteomes" id="UP000184114"/>
    </source>
</evidence>
<dbReference type="Pfam" id="PF02518">
    <property type="entry name" value="HATPase_c"/>
    <property type="match status" value="1"/>
</dbReference>
<keyword evidence="5" id="KW-0418">Kinase</keyword>
<keyword evidence="10" id="KW-1185">Reference proteome</keyword>
<dbReference type="PROSITE" id="PS50109">
    <property type="entry name" value="HIS_KIN"/>
    <property type="match status" value="1"/>
</dbReference>
<keyword evidence="7" id="KW-0902">Two-component regulatory system</keyword>
<keyword evidence="4" id="KW-0547">Nucleotide-binding</keyword>
<dbReference type="AlphaFoldDB" id="A0A1M4TFN0"/>
<feature type="domain" description="Histidine kinase" evidence="8">
    <location>
        <begin position="173"/>
        <end position="394"/>
    </location>
</feature>
<dbReference type="GeneID" id="90996495"/>
<evidence type="ECO:0000256" key="2">
    <source>
        <dbReference type="ARBA" id="ARBA00012438"/>
    </source>
</evidence>
<dbReference type="PANTHER" id="PTHR43065">
    <property type="entry name" value="SENSOR HISTIDINE KINASE"/>
    <property type="match status" value="1"/>
</dbReference>
<dbReference type="SUPFAM" id="SSF55874">
    <property type="entry name" value="ATPase domain of HSP90 chaperone/DNA topoisomerase II/histidine kinase"/>
    <property type="match status" value="1"/>
</dbReference>
<dbReference type="PANTHER" id="PTHR43065:SF46">
    <property type="entry name" value="C4-DICARBOXYLATE TRANSPORT SENSOR PROTEIN DCTB"/>
    <property type="match status" value="1"/>
</dbReference>
<dbReference type="InterPro" id="IPR003018">
    <property type="entry name" value="GAF"/>
</dbReference>
<dbReference type="GO" id="GO:0004673">
    <property type="term" value="F:protein histidine kinase activity"/>
    <property type="evidence" value="ECO:0007669"/>
    <property type="project" value="UniProtKB-EC"/>
</dbReference>
<dbReference type="RefSeq" id="WP_072973094.1">
    <property type="nucleotide sequence ID" value="NZ_FQTY01000002.1"/>
</dbReference>
<keyword evidence="3" id="KW-0808">Transferase</keyword>
<keyword evidence="6" id="KW-0067">ATP-binding</keyword>
<dbReference type="EMBL" id="FQTY01000002">
    <property type="protein sequence ID" value="SHE43256.1"/>
    <property type="molecule type" value="Genomic_DNA"/>
</dbReference>
<dbReference type="STRING" id="1123404.SAMN02745784_00652"/>
<dbReference type="Gene3D" id="3.30.450.40">
    <property type="match status" value="1"/>
</dbReference>
<protein>
    <recommendedName>
        <fullName evidence="2">histidine kinase</fullName>
        <ecNumber evidence="2">2.7.13.3</ecNumber>
    </recommendedName>
</protein>
<dbReference type="Pfam" id="PF01590">
    <property type="entry name" value="GAF"/>
    <property type="match status" value="1"/>
</dbReference>
<evidence type="ECO:0000256" key="3">
    <source>
        <dbReference type="ARBA" id="ARBA00022679"/>
    </source>
</evidence>
<dbReference type="InterPro" id="IPR036890">
    <property type="entry name" value="HATPase_C_sf"/>
</dbReference>
<dbReference type="InterPro" id="IPR005467">
    <property type="entry name" value="His_kinase_dom"/>
</dbReference>
<gene>
    <name evidence="9" type="ORF">SAMN02745784_00652</name>
</gene>
<evidence type="ECO:0000256" key="1">
    <source>
        <dbReference type="ARBA" id="ARBA00000085"/>
    </source>
</evidence>
<dbReference type="SMART" id="SM00065">
    <property type="entry name" value="GAF"/>
    <property type="match status" value="1"/>
</dbReference>
<evidence type="ECO:0000259" key="8">
    <source>
        <dbReference type="PROSITE" id="PS50109"/>
    </source>
</evidence>
<dbReference type="InterPro" id="IPR003594">
    <property type="entry name" value="HATPase_dom"/>
</dbReference>
<evidence type="ECO:0000256" key="5">
    <source>
        <dbReference type="ARBA" id="ARBA00022777"/>
    </source>
</evidence>
<dbReference type="SMART" id="SM00387">
    <property type="entry name" value="HATPase_c"/>
    <property type="match status" value="1"/>
</dbReference>
<dbReference type="GO" id="GO:0000160">
    <property type="term" value="P:phosphorelay signal transduction system"/>
    <property type="evidence" value="ECO:0007669"/>
    <property type="project" value="UniProtKB-KW"/>
</dbReference>
<comment type="catalytic activity">
    <reaction evidence="1">
        <text>ATP + protein L-histidine = ADP + protein N-phospho-L-histidine.</text>
        <dbReference type="EC" id="2.7.13.3"/>
    </reaction>
</comment>
<evidence type="ECO:0000256" key="6">
    <source>
        <dbReference type="ARBA" id="ARBA00022840"/>
    </source>
</evidence>